<protein>
    <submittedName>
        <fullName evidence="2">DUF5009 domain-containing protein</fullName>
    </submittedName>
</protein>
<evidence type="ECO:0000313" key="2">
    <source>
        <dbReference type="EMBL" id="TCC87131.1"/>
    </source>
</evidence>
<dbReference type="OrthoDB" id="9788724at2"/>
<gene>
    <name evidence="2" type="ORF">EZ444_23045</name>
</gene>
<dbReference type="Proteomes" id="UP000291117">
    <property type="component" value="Unassembled WGS sequence"/>
</dbReference>
<dbReference type="PANTHER" id="PTHR31061:SF24">
    <property type="entry name" value="LD22376P"/>
    <property type="match status" value="1"/>
</dbReference>
<accession>A0A4R0MKK7</accession>
<evidence type="ECO:0000256" key="1">
    <source>
        <dbReference type="SAM" id="Phobius"/>
    </source>
</evidence>
<feature type="transmembrane region" description="Helical" evidence="1">
    <location>
        <begin position="120"/>
        <end position="137"/>
    </location>
</feature>
<dbReference type="PANTHER" id="PTHR31061">
    <property type="entry name" value="LD22376P"/>
    <property type="match status" value="1"/>
</dbReference>
<feature type="transmembrane region" description="Helical" evidence="1">
    <location>
        <begin position="300"/>
        <end position="318"/>
    </location>
</feature>
<feature type="transmembrane region" description="Helical" evidence="1">
    <location>
        <begin position="205"/>
        <end position="228"/>
    </location>
</feature>
<feature type="transmembrane region" description="Helical" evidence="1">
    <location>
        <begin position="370"/>
        <end position="388"/>
    </location>
</feature>
<dbReference type="EMBL" id="SJSM01000024">
    <property type="protein sequence ID" value="TCC87131.1"/>
    <property type="molecule type" value="Genomic_DNA"/>
</dbReference>
<organism evidence="2 3">
    <name type="scientific">Pedobacter hiemivivus</name>
    <dbReference type="NCBI Taxonomy" id="2530454"/>
    <lineage>
        <taxon>Bacteria</taxon>
        <taxon>Pseudomonadati</taxon>
        <taxon>Bacteroidota</taxon>
        <taxon>Sphingobacteriia</taxon>
        <taxon>Sphingobacteriales</taxon>
        <taxon>Sphingobacteriaceae</taxon>
        <taxon>Pedobacter</taxon>
    </lineage>
</organism>
<feature type="transmembrane region" description="Helical" evidence="1">
    <location>
        <begin position="144"/>
        <end position="164"/>
    </location>
</feature>
<feature type="transmembrane region" description="Helical" evidence="1">
    <location>
        <begin position="267"/>
        <end position="288"/>
    </location>
</feature>
<feature type="transmembrane region" description="Helical" evidence="1">
    <location>
        <begin position="87"/>
        <end position="108"/>
    </location>
</feature>
<comment type="caution">
    <text evidence="2">The sequence shown here is derived from an EMBL/GenBank/DDBJ whole genome shotgun (WGS) entry which is preliminary data.</text>
</comment>
<evidence type="ECO:0000313" key="3">
    <source>
        <dbReference type="Proteomes" id="UP000291117"/>
    </source>
</evidence>
<keyword evidence="3" id="KW-1185">Reference proteome</keyword>
<dbReference type="RefSeq" id="WP_131611787.1">
    <property type="nucleotide sequence ID" value="NZ_SJSM01000024.1"/>
</dbReference>
<keyword evidence="1" id="KW-0812">Transmembrane</keyword>
<keyword evidence="1" id="KW-0472">Membrane</keyword>
<keyword evidence="1" id="KW-1133">Transmembrane helix</keyword>
<feature type="transmembrane region" description="Helical" evidence="1">
    <location>
        <begin position="339"/>
        <end position="358"/>
    </location>
</feature>
<feature type="transmembrane region" description="Helical" evidence="1">
    <location>
        <begin position="12"/>
        <end position="33"/>
    </location>
</feature>
<proteinExistence type="predicted"/>
<feature type="transmembrane region" description="Helical" evidence="1">
    <location>
        <begin position="234"/>
        <end position="255"/>
    </location>
</feature>
<dbReference type="AlphaFoldDB" id="A0A4R0MKK7"/>
<sequence length="397" mass="44103">MTVAAVITLPRLVSIDAFRAVIMILMIFVNDLWTLIDIPKWLDHVSADADGMGLADIVFPAFLFIVGLSVPYAIQNRRKKGDTTSKIFFHILSRSVALLVMGLFLVNAENYAESAILPKGIWTILLIGAFFLIWMAYKNPESQMVKLLKIIGILLLVILAMLYKTNRGSGLAAMGIHWWGILGLIGWAYLIASCVYLFSGGKPIIQVAAFLFFMLFSCGYFLGWLAPIEKIKDYVWIVGDGAMPALSMAGIIASITYKKLTSANKKFWLIMVLFAVGLMVFGLVTRPIWGISKIKATPSWTAICSGISVIGFLMFVYITDLKKMVTWYKYIKPAGTSTLTCYLLPYIHYALIGLLGLAQLPEIMRTGVPGLFKSLIYALIIVSITGLLEKRNIRLKI</sequence>
<reference evidence="2 3" key="1">
    <citation type="submission" date="2019-02" db="EMBL/GenBank/DDBJ databases">
        <title>Pedobacter sp. RP-3-8 sp. nov., isolated from Arctic soil.</title>
        <authorList>
            <person name="Dahal R.H."/>
        </authorList>
    </citation>
    <scope>NUCLEOTIDE SEQUENCE [LARGE SCALE GENOMIC DNA]</scope>
    <source>
        <strain evidence="2 3">RP-3-8</strain>
    </source>
</reference>
<feature type="transmembrane region" description="Helical" evidence="1">
    <location>
        <begin position="176"/>
        <end position="198"/>
    </location>
</feature>
<feature type="transmembrane region" description="Helical" evidence="1">
    <location>
        <begin position="53"/>
        <end position="75"/>
    </location>
</feature>
<name>A0A4R0MKK7_9SPHI</name>